<dbReference type="InParanoid" id="A0A067QQX0"/>
<dbReference type="Proteomes" id="UP000027135">
    <property type="component" value="Unassembled WGS sequence"/>
</dbReference>
<sequence length="103" mass="11653">MVCDPLESSCGVNIYERSATKSIDLRDVNMPACDYRNVKPLSASFLSSNQSLSADRIEFQSVGSRPAAKITWWMDTKSLDNYVEKFKTYSIIKCCVYLRINPA</sequence>
<keyword evidence="2" id="KW-1185">Reference proteome</keyword>
<name>A0A067QQX0_ZOONE</name>
<gene>
    <name evidence="1" type="ORF">L798_03325</name>
</gene>
<organism evidence="1 2">
    <name type="scientific">Zootermopsis nevadensis</name>
    <name type="common">Dampwood termite</name>
    <dbReference type="NCBI Taxonomy" id="136037"/>
    <lineage>
        <taxon>Eukaryota</taxon>
        <taxon>Metazoa</taxon>
        <taxon>Ecdysozoa</taxon>
        <taxon>Arthropoda</taxon>
        <taxon>Hexapoda</taxon>
        <taxon>Insecta</taxon>
        <taxon>Pterygota</taxon>
        <taxon>Neoptera</taxon>
        <taxon>Polyneoptera</taxon>
        <taxon>Dictyoptera</taxon>
        <taxon>Blattodea</taxon>
        <taxon>Blattoidea</taxon>
        <taxon>Termitoidae</taxon>
        <taxon>Termopsidae</taxon>
        <taxon>Zootermopsis</taxon>
    </lineage>
</organism>
<proteinExistence type="predicted"/>
<evidence type="ECO:0000313" key="1">
    <source>
        <dbReference type="EMBL" id="KDR07271.1"/>
    </source>
</evidence>
<evidence type="ECO:0000313" key="2">
    <source>
        <dbReference type="Proteomes" id="UP000027135"/>
    </source>
</evidence>
<protein>
    <submittedName>
        <fullName evidence="1">Uncharacterized protein</fullName>
    </submittedName>
</protein>
<dbReference type="AlphaFoldDB" id="A0A067QQX0"/>
<reference evidence="1 2" key="1">
    <citation type="journal article" date="2014" name="Nat. Commun.">
        <title>Molecular traces of alternative social organization in a termite genome.</title>
        <authorList>
            <person name="Terrapon N."/>
            <person name="Li C."/>
            <person name="Robertson H.M."/>
            <person name="Ji L."/>
            <person name="Meng X."/>
            <person name="Booth W."/>
            <person name="Chen Z."/>
            <person name="Childers C.P."/>
            <person name="Glastad K.M."/>
            <person name="Gokhale K."/>
            <person name="Gowin J."/>
            <person name="Gronenberg W."/>
            <person name="Hermansen R.A."/>
            <person name="Hu H."/>
            <person name="Hunt B.G."/>
            <person name="Huylmans A.K."/>
            <person name="Khalil S.M."/>
            <person name="Mitchell R.D."/>
            <person name="Munoz-Torres M.C."/>
            <person name="Mustard J.A."/>
            <person name="Pan H."/>
            <person name="Reese J.T."/>
            <person name="Scharf M.E."/>
            <person name="Sun F."/>
            <person name="Vogel H."/>
            <person name="Xiao J."/>
            <person name="Yang W."/>
            <person name="Yang Z."/>
            <person name="Yang Z."/>
            <person name="Zhou J."/>
            <person name="Zhu J."/>
            <person name="Brent C.S."/>
            <person name="Elsik C.G."/>
            <person name="Goodisman M.A."/>
            <person name="Liberles D.A."/>
            <person name="Roe R.M."/>
            <person name="Vargo E.L."/>
            <person name="Vilcinskas A."/>
            <person name="Wang J."/>
            <person name="Bornberg-Bauer E."/>
            <person name="Korb J."/>
            <person name="Zhang G."/>
            <person name="Liebig J."/>
        </authorList>
    </citation>
    <scope>NUCLEOTIDE SEQUENCE [LARGE SCALE GENOMIC DNA]</scope>
    <source>
        <tissue evidence="1">Whole organism</tissue>
    </source>
</reference>
<dbReference type="EMBL" id="KK853483">
    <property type="protein sequence ID" value="KDR07271.1"/>
    <property type="molecule type" value="Genomic_DNA"/>
</dbReference>
<accession>A0A067QQX0</accession>